<dbReference type="AlphaFoldDB" id="A0A1R0GN21"/>
<evidence type="ECO:0000313" key="3">
    <source>
        <dbReference type="Proteomes" id="UP000187455"/>
    </source>
</evidence>
<comment type="caution">
    <text evidence="2">The sequence shown here is derived from an EMBL/GenBank/DDBJ whole genome shotgun (WGS) entry which is preliminary data.</text>
</comment>
<protein>
    <submittedName>
        <fullName evidence="2">Uncharacterized protein</fullName>
    </submittedName>
</protein>
<gene>
    <name evidence="2" type="ORF">AYI68_g7664</name>
</gene>
<keyword evidence="3" id="KW-1185">Reference proteome</keyword>
<evidence type="ECO:0000313" key="2">
    <source>
        <dbReference type="EMBL" id="OLY78293.1"/>
    </source>
</evidence>
<reference evidence="2 3" key="1">
    <citation type="journal article" date="2016" name="Mol. Biol. Evol.">
        <title>Genome-Wide Survey of Gut Fungi (Harpellales) Reveals the First Horizontally Transferred Ubiquitin Gene from a Mosquito Host.</title>
        <authorList>
            <person name="Wang Y."/>
            <person name="White M.M."/>
            <person name="Kvist S."/>
            <person name="Moncalvo J.M."/>
        </authorList>
    </citation>
    <scope>NUCLEOTIDE SEQUENCE [LARGE SCALE GENOMIC DNA]</scope>
    <source>
        <strain evidence="2 3">ALG-7-W6</strain>
    </source>
</reference>
<dbReference type="Proteomes" id="UP000187455">
    <property type="component" value="Unassembled WGS sequence"/>
</dbReference>
<proteinExistence type="predicted"/>
<feature type="region of interest" description="Disordered" evidence="1">
    <location>
        <begin position="37"/>
        <end position="70"/>
    </location>
</feature>
<name>A0A1R0GN21_9FUNG</name>
<organism evidence="2 3">
    <name type="scientific">Smittium mucronatum</name>
    <dbReference type="NCBI Taxonomy" id="133383"/>
    <lineage>
        <taxon>Eukaryota</taxon>
        <taxon>Fungi</taxon>
        <taxon>Fungi incertae sedis</taxon>
        <taxon>Zoopagomycota</taxon>
        <taxon>Kickxellomycotina</taxon>
        <taxon>Harpellomycetes</taxon>
        <taxon>Harpellales</taxon>
        <taxon>Legeriomycetaceae</taxon>
        <taxon>Smittium</taxon>
    </lineage>
</organism>
<sequence length="70" mass="7822">MQSKSSSIGSFQISNNKNSIDFDTISAPIRRQSRFSRSASPFFTHPRSPVGFRQGVTFPHSPGNTTIYRT</sequence>
<accession>A0A1R0GN21</accession>
<evidence type="ECO:0000256" key="1">
    <source>
        <dbReference type="SAM" id="MobiDB-lite"/>
    </source>
</evidence>
<dbReference type="EMBL" id="LSSL01006779">
    <property type="protein sequence ID" value="OLY78293.1"/>
    <property type="molecule type" value="Genomic_DNA"/>
</dbReference>